<keyword evidence="4" id="KW-0479">Metal-binding</keyword>
<dbReference type="GO" id="GO:0003924">
    <property type="term" value="F:GTPase activity"/>
    <property type="evidence" value="ECO:0007669"/>
    <property type="project" value="InterPro"/>
</dbReference>
<comment type="caution">
    <text evidence="5">The sequence shown here is derived from an EMBL/GenBank/DDBJ whole genome shotgun (WGS) entry which is preliminary data.</text>
</comment>
<dbReference type="GO" id="GO:0005525">
    <property type="term" value="F:GTP binding"/>
    <property type="evidence" value="ECO:0007669"/>
    <property type="project" value="UniProtKB-KW"/>
</dbReference>
<dbReference type="Pfam" id="PF00025">
    <property type="entry name" value="Arf"/>
    <property type="match status" value="1"/>
</dbReference>
<name>A0A5J4W895_9EUKA</name>
<feature type="binding site" evidence="4">
    <location>
        <position position="7"/>
    </location>
    <ligand>
        <name>Mg(2+)</name>
        <dbReference type="ChEBI" id="CHEBI:18420"/>
    </ligand>
</feature>
<dbReference type="EMBL" id="SNRW01003047">
    <property type="protein sequence ID" value="KAA6390945.1"/>
    <property type="molecule type" value="Genomic_DNA"/>
</dbReference>
<dbReference type="PANTHER" id="PTHR45909:SF1">
    <property type="entry name" value="ADP-RIBOSYLATION FACTOR-RELATED PROTEIN 1"/>
    <property type="match status" value="1"/>
</dbReference>
<dbReference type="AlphaFoldDB" id="A0A5J4W895"/>
<dbReference type="InterPro" id="IPR024156">
    <property type="entry name" value="Small_GTPase_ARF"/>
</dbReference>
<keyword evidence="2 3" id="KW-0342">GTP-binding</keyword>
<reference evidence="5 6" key="1">
    <citation type="submission" date="2019-03" db="EMBL/GenBank/DDBJ databases">
        <title>Single cell metagenomics reveals metabolic interactions within the superorganism composed of flagellate Streblomastix strix and complex community of Bacteroidetes bacteria on its surface.</title>
        <authorList>
            <person name="Treitli S.C."/>
            <person name="Kolisko M."/>
            <person name="Husnik F."/>
            <person name="Keeling P."/>
            <person name="Hampl V."/>
        </authorList>
    </citation>
    <scope>NUCLEOTIDE SEQUENCE [LARGE SCALE GENOMIC DNA]</scope>
    <source>
        <strain evidence="5">ST1C</strain>
    </source>
</reference>
<keyword evidence="1 3" id="KW-0547">Nucleotide-binding</keyword>
<dbReference type="Proteomes" id="UP000324800">
    <property type="component" value="Unassembled WGS sequence"/>
</dbReference>
<gene>
    <name evidence="5" type="ORF">EZS28_013529</name>
</gene>
<dbReference type="InterPro" id="IPR027417">
    <property type="entry name" value="P-loop_NTPase"/>
</dbReference>
<dbReference type="GO" id="GO:0006886">
    <property type="term" value="P:intracellular protein transport"/>
    <property type="evidence" value="ECO:0007669"/>
    <property type="project" value="TreeGrafter"/>
</dbReference>
<sequence length="154" mass="17280">MNNPPPTIGQNIDKMNLFGFDTEIIDMGGQKYFRDLWDSQFVDISGLVFVIDGSNDSKFEEAGQELTRILQFDELKDIPILISVNKSDLPNCRGINEIAEAIAMTPQTQRSSQFFTWVRVSALIGDGVSEAFSKLMGAIRQHQDQVRHSGGQRQ</sequence>
<feature type="binding site" evidence="3">
    <location>
        <begin position="85"/>
        <end position="88"/>
    </location>
    <ligand>
        <name>GTP</name>
        <dbReference type="ChEBI" id="CHEBI:37565"/>
    </ligand>
</feature>
<evidence type="ECO:0000313" key="6">
    <source>
        <dbReference type="Proteomes" id="UP000324800"/>
    </source>
</evidence>
<dbReference type="InterPro" id="IPR006689">
    <property type="entry name" value="Small_GTPase_ARF/SAR"/>
</dbReference>
<protein>
    <recommendedName>
        <fullName evidence="7">ADP-ribosylation factor</fullName>
    </recommendedName>
</protein>
<evidence type="ECO:0000256" key="3">
    <source>
        <dbReference type="PIRSR" id="PIRSR606689-1"/>
    </source>
</evidence>
<dbReference type="GO" id="GO:0034067">
    <property type="term" value="P:protein localization to Golgi apparatus"/>
    <property type="evidence" value="ECO:0007669"/>
    <property type="project" value="TreeGrafter"/>
</dbReference>
<dbReference type="SUPFAM" id="SSF52540">
    <property type="entry name" value="P-loop containing nucleoside triphosphate hydrolases"/>
    <property type="match status" value="1"/>
</dbReference>
<dbReference type="GO" id="GO:0046872">
    <property type="term" value="F:metal ion binding"/>
    <property type="evidence" value="ECO:0007669"/>
    <property type="project" value="UniProtKB-KW"/>
</dbReference>
<evidence type="ECO:0000313" key="5">
    <source>
        <dbReference type="EMBL" id="KAA6390945.1"/>
    </source>
</evidence>
<keyword evidence="4" id="KW-0460">Magnesium</keyword>
<dbReference type="PROSITE" id="PS51417">
    <property type="entry name" value="ARF"/>
    <property type="match status" value="1"/>
</dbReference>
<dbReference type="GO" id="GO:0005794">
    <property type="term" value="C:Golgi apparatus"/>
    <property type="evidence" value="ECO:0007669"/>
    <property type="project" value="TreeGrafter"/>
</dbReference>
<proteinExistence type="predicted"/>
<organism evidence="5 6">
    <name type="scientific">Streblomastix strix</name>
    <dbReference type="NCBI Taxonomy" id="222440"/>
    <lineage>
        <taxon>Eukaryota</taxon>
        <taxon>Metamonada</taxon>
        <taxon>Preaxostyla</taxon>
        <taxon>Oxymonadida</taxon>
        <taxon>Streblomastigidae</taxon>
        <taxon>Streblomastix</taxon>
    </lineage>
</organism>
<evidence type="ECO:0000256" key="4">
    <source>
        <dbReference type="PIRSR" id="PIRSR606689-2"/>
    </source>
</evidence>
<dbReference type="PANTHER" id="PTHR45909">
    <property type="entry name" value="ADP-RIBOSYLATION FACTOR-RELATED PROTEIN 1"/>
    <property type="match status" value="1"/>
</dbReference>
<dbReference type="Gene3D" id="3.40.50.300">
    <property type="entry name" value="P-loop containing nucleotide triphosphate hydrolases"/>
    <property type="match status" value="1"/>
</dbReference>
<evidence type="ECO:0008006" key="7">
    <source>
        <dbReference type="Google" id="ProtNLM"/>
    </source>
</evidence>
<feature type="binding site" evidence="3">
    <location>
        <position position="29"/>
    </location>
    <ligand>
        <name>GTP</name>
        <dbReference type="ChEBI" id="CHEBI:37565"/>
    </ligand>
</feature>
<dbReference type="OrthoDB" id="414781at2759"/>
<accession>A0A5J4W895</accession>
<dbReference type="PRINTS" id="PR00328">
    <property type="entry name" value="SAR1GTPBP"/>
</dbReference>
<evidence type="ECO:0000256" key="2">
    <source>
        <dbReference type="ARBA" id="ARBA00023134"/>
    </source>
</evidence>
<dbReference type="SMART" id="SM00177">
    <property type="entry name" value="ARF"/>
    <property type="match status" value="1"/>
</dbReference>
<evidence type="ECO:0000256" key="1">
    <source>
        <dbReference type="ARBA" id="ARBA00022741"/>
    </source>
</evidence>
<dbReference type="GO" id="GO:0043001">
    <property type="term" value="P:Golgi to plasma membrane protein transport"/>
    <property type="evidence" value="ECO:0007669"/>
    <property type="project" value="TreeGrafter"/>
</dbReference>